<evidence type="ECO:0000256" key="2">
    <source>
        <dbReference type="ARBA" id="ARBA00022741"/>
    </source>
</evidence>
<evidence type="ECO:0000313" key="6">
    <source>
        <dbReference type="Proteomes" id="UP001597013"/>
    </source>
</evidence>
<dbReference type="Proteomes" id="UP001597013">
    <property type="component" value="Unassembled WGS sequence"/>
</dbReference>
<evidence type="ECO:0000256" key="3">
    <source>
        <dbReference type="ARBA" id="ARBA00022840"/>
    </source>
</evidence>
<protein>
    <submittedName>
        <fullName evidence="5">ABC transporter ATP-binding protein</fullName>
    </submittedName>
</protein>
<dbReference type="GO" id="GO:0005524">
    <property type="term" value="F:ATP binding"/>
    <property type="evidence" value="ECO:0007669"/>
    <property type="project" value="UniProtKB-KW"/>
</dbReference>
<gene>
    <name evidence="5" type="ORF">ACFQ1Q_05320</name>
</gene>
<organism evidence="5 6">
    <name type="scientific">Winogradskyella litorisediminis</name>
    <dbReference type="NCBI Taxonomy" id="1156618"/>
    <lineage>
        <taxon>Bacteria</taxon>
        <taxon>Pseudomonadati</taxon>
        <taxon>Bacteroidota</taxon>
        <taxon>Flavobacteriia</taxon>
        <taxon>Flavobacteriales</taxon>
        <taxon>Flavobacteriaceae</taxon>
        <taxon>Winogradskyella</taxon>
    </lineage>
</organism>
<dbReference type="PANTHER" id="PTHR42781:SF4">
    <property type="entry name" value="SPERMIDINE_PUTRESCINE IMPORT ATP-BINDING PROTEIN POTA"/>
    <property type="match status" value="1"/>
</dbReference>
<dbReference type="PROSITE" id="PS50893">
    <property type="entry name" value="ABC_TRANSPORTER_2"/>
    <property type="match status" value="1"/>
</dbReference>
<keyword evidence="2" id="KW-0547">Nucleotide-binding</keyword>
<dbReference type="InterPro" id="IPR017871">
    <property type="entry name" value="ABC_transporter-like_CS"/>
</dbReference>
<dbReference type="PANTHER" id="PTHR42781">
    <property type="entry name" value="SPERMIDINE/PUTRESCINE IMPORT ATP-BINDING PROTEIN POTA"/>
    <property type="match status" value="1"/>
</dbReference>
<dbReference type="InterPro" id="IPR003593">
    <property type="entry name" value="AAA+_ATPase"/>
</dbReference>
<dbReference type="RefSeq" id="WP_386128721.1">
    <property type="nucleotide sequence ID" value="NZ_JBHTJL010000009.1"/>
</dbReference>
<dbReference type="Gene3D" id="3.40.50.300">
    <property type="entry name" value="P-loop containing nucleotide triphosphate hydrolases"/>
    <property type="match status" value="1"/>
</dbReference>
<proteinExistence type="predicted"/>
<reference evidence="6" key="1">
    <citation type="journal article" date="2019" name="Int. J. Syst. Evol. Microbiol.">
        <title>The Global Catalogue of Microorganisms (GCM) 10K type strain sequencing project: providing services to taxonomists for standard genome sequencing and annotation.</title>
        <authorList>
            <consortium name="The Broad Institute Genomics Platform"/>
            <consortium name="The Broad Institute Genome Sequencing Center for Infectious Disease"/>
            <person name="Wu L."/>
            <person name="Ma J."/>
        </authorList>
    </citation>
    <scope>NUCLEOTIDE SEQUENCE [LARGE SCALE GENOMIC DNA]</scope>
    <source>
        <strain evidence="6">CCUG 62215</strain>
    </source>
</reference>
<dbReference type="InterPro" id="IPR050093">
    <property type="entry name" value="ABC_SmlMolc_Importer"/>
</dbReference>
<sequence length="319" mass="36718">MLQVKNISFGYNKNRVLENITFNLKKSKNLAIIGESGSGKSTLLKLIYGEYDLDQGDIFWKDTQILGPKHNLVIGYDFMKYVSQEFDLMPFITVEENIGKYLSRFYPEEKQKRTTELIKVVELQDFSKTKVKNLSGGQKQRVALARALAKQPEILLLDEPFSHIDNFKKQSLRRSVFSYLKENNIACIVATHDNNDVLGFADEMLVLDQKNIIAKDTPQNLYNNPKLPLIASFFDEFNEIDGKIYYAHQLQIVEKSDTSTSWSVSEAELLSSSLKGVVKNSYFNGESWLIEVEYISKSIFIQHHSEIEKQTKIQFLMNI</sequence>
<evidence type="ECO:0000256" key="1">
    <source>
        <dbReference type="ARBA" id="ARBA00022448"/>
    </source>
</evidence>
<dbReference type="EMBL" id="JBHTJL010000009">
    <property type="protein sequence ID" value="MFD1062658.1"/>
    <property type="molecule type" value="Genomic_DNA"/>
</dbReference>
<dbReference type="SUPFAM" id="SSF52540">
    <property type="entry name" value="P-loop containing nucleoside triphosphate hydrolases"/>
    <property type="match status" value="1"/>
</dbReference>
<dbReference type="InterPro" id="IPR003439">
    <property type="entry name" value="ABC_transporter-like_ATP-bd"/>
</dbReference>
<evidence type="ECO:0000313" key="5">
    <source>
        <dbReference type="EMBL" id="MFD1062658.1"/>
    </source>
</evidence>
<keyword evidence="6" id="KW-1185">Reference proteome</keyword>
<feature type="domain" description="ABC transporter" evidence="4">
    <location>
        <begin position="2"/>
        <end position="234"/>
    </location>
</feature>
<keyword evidence="3 5" id="KW-0067">ATP-binding</keyword>
<dbReference type="SMART" id="SM00382">
    <property type="entry name" value="AAA"/>
    <property type="match status" value="1"/>
</dbReference>
<name>A0ABW3N4N1_9FLAO</name>
<dbReference type="InterPro" id="IPR027417">
    <property type="entry name" value="P-loop_NTPase"/>
</dbReference>
<keyword evidence="1" id="KW-0813">Transport</keyword>
<dbReference type="PROSITE" id="PS00211">
    <property type="entry name" value="ABC_TRANSPORTER_1"/>
    <property type="match status" value="1"/>
</dbReference>
<evidence type="ECO:0000259" key="4">
    <source>
        <dbReference type="PROSITE" id="PS50893"/>
    </source>
</evidence>
<dbReference type="Pfam" id="PF00005">
    <property type="entry name" value="ABC_tran"/>
    <property type="match status" value="1"/>
</dbReference>
<accession>A0ABW3N4N1</accession>
<comment type="caution">
    <text evidence="5">The sequence shown here is derived from an EMBL/GenBank/DDBJ whole genome shotgun (WGS) entry which is preliminary data.</text>
</comment>